<keyword evidence="4" id="KW-1185">Reference proteome</keyword>
<reference evidence="3 4" key="1">
    <citation type="submission" date="2011-05" db="EMBL/GenBank/DDBJ databases">
        <title>Whole genome sequence of Microlunatus phosphovorus NM-1.</title>
        <authorList>
            <person name="Hosoyama A."/>
            <person name="Sasaki K."/>
            <person name="Harada T."/>
            <person name="Igarashi R."/>
            <person name="Kawakoshi A."/>
            <person name="Sasagawa M."/>
            <person name="Fukada J."/>
            <person name="Nakamura S."/>
            <person name="Katano Y."/>
            <person name="Hanada S."/>
            <person name="Kamagata Y."/>
            <person name="Nakamura N."/>
            <person name="Yamazaki S."/>
            <person name="Fujita N."/>
        </authorList>
    </citation>
    <scope>NUCLEOTIDE SEQUENCE [LARGE SCALE GENOMIC DNA]</scope>
    <source>
        <strain evidence="4">ATCC 700054 / DSM 10555 / JCM 9379 / NBRC 101784 / NCIMB 13414 / VKM Ac-1990 / NM-1</strain>
    </source>
</reference>
<accession>F5XHF6</accession>
<dbReference type="KEGG" id="mph:MLP_51500"/>
<dbReference type="InterPro" id="IPR028087">
    <property type="entry name" value="Tad_N"/>
</dbReference>
<feature type="domain" description="Putative Flp pilus-assembly TadG-like N-terminal" evidence="2">
    <location>
        <begin position="24"/>
        <end position="70"/>
    </location>
</feature>
<dbReference type="HOGENOM" id="CLU_1756776_0_0_11"/>
<evidence type="ECO:0000313" key="3">
    <source>
        <dbReference type="EMBL" id="BAK38164.1"/>
    </source>
</evidence>
<evidence type="ECO:0000256" key="1">
    <source>
        <dbReference type="SAM" id="Phobius"/>
    </source>
</evidence>
<dbReference type="AlphaFoldDB" id="F5XHF6"/>
<dbReference type="Pfam" id="PF13400">
    <property type="entry name" value="Tad"/>
    <property type="match status" value="1"/>
</dbReference>
<name>F5XHF6_MICPN</name>
<proteinExistence type="predicted"/>
<gene>
    <name evidence="3" type="ordered locus">MLP_51500</name>
</gene>
<dbReference type="OrthoDB" id="4827894at2"/>
<dbReference type="EMBL" id="AP012204">
    <property type="protein sequence ID" value="BAK38164.1"/>
    <property type="molecule type" value="Genomic_DNA"/>
</dbReference>
<dbReference type="STRING" id="1032480.MLP_51500"/>
<evidence type="ECO:0000313" key="4">
    <source>
        <dbReference type="Proteomes" id="UP000007947"/>
    </source>
</evidence>
<feature type="transmembrane region" description="Helical" evidence="1">
    <location>
        <begin position="25"/>
        <end position="44"/>
    </location>
</feature>
<dbReference type="Proteomes" id="UP000007947">
    <property type="component" value="Chromosome"/>
</dbReference>
<evidence type="ECO:0000259" key="2">
    <source>
        <dbReference type="Pfam" id="PF13400"/>
    </source>
</evidence>
<keyword evidence="1" id="KW-1133">Transmembrane helix</keyword>
<sequence>MSRRALGSLAPGSGLPGRDERGQSVSVFVTVVFAALIMTAGLVIDGGQKITAASRAEAAAAGAARAAANAGVTQTIAGRSPGDASLRAAAAFLAGQPDVSGHATVNNGVVTVRTHASERTIFLTLIGIRSVSATGHATSNAVGPDESR</sequence>
<organism evidence="3 4">
    <name type="scientific">Microlunatus phosphovorus (strain ATCC 700054 / DSM 10555 / JCM 9379 / NBRC 101784 / NCIMB 13414 / VKM Ac-1990 / NM-1)</name>
    <dbReference type="NCBI Taxonomy" id="1032480"/>
    <lineage>
        <taxon>Bacteria</taxon>
        <taxon>Bacillati</taxon>
        <taxon>Actinomycetota</taxon>
        <taxon>Actinomycetes</taxon>
        <taxon>Propionibacteriales</taxon>
        <taxon>Propionibacteriaceae</taxon>
        <taxon>Microlunatus</taxon>
    </lineage>
</organism>
<dbReference type="RefSeq" id="WP_013865978.1">
    <property type="nucleotide sequence ID" value="NC_015635.1"/>
</dbReference>
<protein>
    <recommendedName>
        <fullName evidence="2">Putative Flp pilus-assembly TadG-like N-terminal domain-containing protein</fullName>
    </recommendedName>
</protein>
<keyword evidence="1" id="KW-0472">Membrane</keyword>
<keyword evidence="1" id="KW-0812">Transmembrane</keyword>